<keyword evidence="4" id="KW-1185">Reference proteome</keyword>
<evidence type="ECO:0000259" key="2">
    <source>
        <dbReference type="Pfam" id="PF06985"/>
    </source>
</evidence>
<feature type="compositionally biased region" description="Polar residues" evidence="1">
    <location>
        <begin position="512"/>
        <end position="533"/>
    </location>
</feature>
<feature type="region of interest" description="Disordered" evidence="1">
    <location>
        <begin position="489"/>
        <end position="547"/>
    </location>
</feature>
<dbReference type="InterPro" id="IPR010730">
    <property type="entry name" value="HET"/>
</dbReference>
<dbReference type="Proteomes" id="UP000566819">
    <property type="component" value="Unassembled WGS sequence"/>
</dbReference>
<organism evidence="3 4">
    <name type="scientific">Cudoniella acicularis</name>
    <dbReference type="NCBI Taxonomy" id="354080"/>
    <lineage>
        <taxon>Eukaryota</taxon>
        <taxon>Fungi</taxon>
        <taxon>Dikarya</taxon>
        <taxon>Ascomycota</taxon>
        <taxon>Pezizomycotina</taxon>
        <taxon>Leotiomycetes</taxon>
        <taxon>Helotiales</taxon>
        <taxon>Tricladiaceae</taxon>
        <taxon>Cudoniella</taxon>
    </lineage>
</organism>
<proteinExistence type="predicted"/>
<feature type="compositionally biased region" description="Gly residues" evidence="1">
    <location>
        <begin position="501"/>
        <end position="510"/>
    </location>
</feature>
<evidence type="ECO:0000313" key="4">
    <source>
        <dbReference type="Proteomes" id="UP000566819"/>
    </source>
</evidence>
<dbReference type="PANTHER" id="PTHR24148:SF81">
    <property type="entry name" value="HETEROKARYON INCOMPATIBILITY DOMAIN-CONTAINING PROTEIN"/>
    <property type="match status" value="1"/>
</dbReference>
<sequence>MSISAPPSTSLIVPRMAGQLFSEQPYTYTPLNTTPNTIRLLIIEPLQQQQNRSSNLDDLQITTRLNSISFAQRPKYSALSYTWGSSEPQEYILIDGRPFLVGDNLFHALLSLRHKTEERVFWIDAICINQDDVKERNAQLALMPWIYTRAKTVLVWLTNSLSSDIEGKFKNNDYLWESFWNGRDVSRDMASGMQTRLLRDICGLPYWQRVWIVQEISLARKILVCVGERVVEWKMFIEKIKTDEKEGDIVTSTAALPIQLQRQIDDKYGDGHLLQNLVTNHREKLCKEPRDHIYGFLGLSRDGHRFPMDYEKSLYEVWKDAVIFKSISLGKDDRDVIGFGNMVRDLLGGKRGRDIARTEELGRDEISKAPDRNIRLLEVIVEGNSSLGKKPELFDECDPPRIHSSYRPRIMEIPTFVGGEIVHTGPDIEEIMGDYEEAVRWRVSIEASRAGENSDLFLEMLEEFEEEELSGVVSSLKRNISWFPSQKPRTLDKHTSANGVGVRGEGGGGEVSKNNETSSESLPVSAGWESTSVLDERGTSSSSTTMTTSGRRLPKLCLINTLSSYSNCSSGSIGLVPQEAEVGDFLHWVHGTKKNCYSKADEQW</sequence>
<gene>
    <name evidence="3" type="ORF">G7Y89_g6842</name>
</gene>
<dbReference type="OrthoDB" id="194358at2759"/>
<evidence type="ECO:0000313" key="3">
    <source>
        <dbReference type="EMBL" id="KAF4631289.1"/>
    </source>
</evidence>
<name>A0A8H4W544_9HELO</name>
<evidence type="ECO:0000256" key="1">
    <source>
        <dbReference type="SAM" id="MobiDB-lite"/>
    </source>
</evidence>
<protein>
    <recommendedName>
        <fullName evidence="2">Heterokaryon incompatibility domain-containing protein</fullName>
    </recommendedName>
</protein>
<dbReference type="PANTHER" id="PTHR24148">
    <property type="entry name" value="ANKYRIN REPEAT DOMAIN-CONTAINING PROTEIN 39 HOMOLOG-RELATED"/>
    <property type="match status" value="1"/>
</dbReference>
<accession>A0A8H4W544</accession>
<comment type="caution">
    <text evidence="3">The sequence shown here is derived from an EMBL/GenBank/DDBJ whole genome shotgun (WGS) entry which is preliminary data.</text>
</comment>
<dbReference type="AlphaFoldDB" id="A0A8H4W544"/>
<feature type="domain" description="Heterokaryon incompatibility" evidence="2">
    <location>
        <begin position="76"/>
        <end position="215"/>
    </location>
</feature>
<reference evidence="3 4" key="1">
    <citation type="submission" date="2020-03" db="EMBL/GenBank/DDBJ databases">
        <title>Draft Genome Sequence of Cudoniella acicularis.</title>
        <authorList>
            <person name="Buettner E."/>
            <person name="Kellner H."/>
        </authorList>
    </citation>
    <scope>NUCLEOTIDE SEQUENCE [LARGE SCALE GENOMIC DNA]</scope>
    <source>
        <strain evidence="3 4">DSM 108380</strain>
    </source>
</reference>
<dbReference type="InterPro" id="IPR052895">
    <property type="entry name" value="HetReg/Transcr_Mod"/>
</dbReference>
<dbReference type="Pfam" id="PF06985">
    <property type="entry name" value="HET"/>
    <property type="match status" value="1"/>
</dbReference>
<dbReference type="EMBL" id="JAAMPI010000458">
    <property type="protein sequence ID" value="KAF4631289.1"/>
    <property type="molecule type" value="Genomic_DNA"/>
</dbReference>